<gene>
    <name evidence="2" type="ORF">EVAR_91408_1</name>
</gene>
<dbReference type="AlphaFoldDB" id="A0A4C1XBL4"/>
<dbReference type="EMBL" id="BGZK01000786">
    <property type="protein sequence ID" value="GBP60372.1"/>
    <property type="molecule type" value="Genomic_DNA"/>
</dbReference>
<reference evidence="2 3" key="1">
    <citation type="journal article" date="2019" name="Commun. Biol.">
        <title>The bagworm genome reveals a unique fibroin gene that provides high tensile strength.</title>
        <authorList>
            <person name="Kono N."/>
            <person name="Nakamura H."/>
            <person name="Ohtoshi R."/>
            <person name="Tomita M."/>
            <person name="Numata K."/>
            <person name="Arakawa K."/>
        </authorList>
    </citation>
    <scope>NUCLEOTIDE SEQUENCE [LARGE SCALE GENOMIC DNA]</scope>
</reference>
<dbReference type="Proteomes" id="UP000299102">
    <property type="component" value="Unassembled WGS sequence"/>
</dbReference>
<keyword evidence="3" id="KW-1185">Reference proteome</keyword>
<organism evidence="2 3">
    <name type="scientific">Eumeta variegata</name>
    <name type="common">Bagworm moth</name>
    <name type="synonym">Eumeta japonica</name>
    <dbReference type="NCBI Taxonomy" id="151549"/>
    <lineage>
        <taxon>Eukaryota</taxon>
        <taxon>Metazoa</taxon>
        <taxon>Ecdysozoa</taxon>
        <taxon>Arthropoda</taxon>
        <taxon>Hexapoda</taxon>
        <taxon>Insecta</taxon>
        <taxon>Pterygota</taxon>
        <taxon>Neoptera</taxon>
        <taxon>Endopterygota</taxon>
        <taxon>Lepidoptera</taxon>
        <taxon>Glossata</taxon>
        <taxon>Ditrysia</taxon>
        <taxon>Tineoidea</taxon>
        <taxon>Psychidae</taxon>
        <taxon>Oiketicinae</taxon>
        <taxon>Eumeta</taxon>
    </lineage>
</organism>
<protein>
    <submittedName>
        <fullName evidence="2">Uncharacterized protein</fullName>
    </submittedName>
</protein>
<sequence>MPSFRQRAQCGLPAPPLKAAGVAGTIGFMRGKCACGSSESRWTLAIAKRSRSQIALTRERYLILGGPLYRRKGAGPRRPGGPSGPDRNRISRKVSGGFGSRRVQFEDEIRARHAALARGAGYVLR</sequence>
<evidence type="ECO:0000313" key="3">
    <source>
        <dbReference type="Proteomes" id="UP000299102"/>
    </source>
</evidence>
<evidence type="ECO:0000313" key="2">
    <source>
        <dbReference type="EMBL" id="GBP60372.1"/>
    </source>
</evidence>
<name>A0A4C1XBL4_EUMVA</name>
<comment type="caution">
    <text evidence="2">The sequence shown here is derived from an EMBL/GenBank/DDBJ whole genome shotgun (WGS) entry which is preliminary data.</text>
</comment>
<proteinExistence type="predicted"/>
<accession>A0A4C1XBL4</accession>
<evidence type="ECO:0000256" key="1">
    <source>
        <dbReference type="SAM" id="MobiDB-lite"/>
    </source>
</evidence>
<feature type="region of interest" description="Disordered" evidence="1">
    <location>
        <begin position="69"/>
        <end position="98"/>
    </location>
</feature>